<comment type="caution">
    <text evidence="2">The sequence shown here is derived from an EMBL/GenBank/DDBJ whole genome shotgun (WGS) entry which is preliminary data.</text>
</comment>
<feature type="region of interest" description="Disordered" evidence="1">
    <location>
        <begin position="153"/>
        <end position="186"/>
    </location>
</feature>
<evidence type="ECO:0000256" key="1">
    <source>
        <dbReference type="SAM" id="MobiDB-lite"/>
    </source>
</evidence>
<sequence length="226" mass="24760">MLPPATHRQTLDALVARVTGFQPGTDNHAYSVRLATDRLRSQTFMAADAKRIAQRCRGLAEKYLIRGDDLKAETLSDAIAVLETTSRHPFDSPQVTFDTLALLLELSESATAHVYERALPRAAEAAEAAEISWKRICEEEPLQGDLWAEPDRRAHAADSELEPWSDDSDLSDSDSDSTSDSADKTQLNSLAPRLEVSFDIRSSTIANQSSILVADSMDFLIANGEA</sequence>
<accession>A0ABR4N5W8</accession>
<proteinExistence type="predicted"/>
<evidence type="ECO:0000313" key="3">
    <source>
        <dbReference type="Proteomes" id="UP001527925"/>
    </source>
</evidence>
<reference evidence="2 3" key="1">
    <citation type="submission" date="2023-09" db="EMBL/GenBank/DDBJ databases">
        <title>Pangenome analysis of Batrachochytrium dendrobatidis and related Chytrids.</title>
        <authorList>
            <person name="Yacoub M.N."/>
            <person name="Stajich J.E."/>
            <person name="James T.Y."/>
        </authorList>
    </citation>
    <scope>NUCLEOTIDE SEQUENCE [LARGE SCALE GENOMIC DNA]</scope>
    <source>
        <strain evidence="2 3">JEL0888</strain>
    </source>
</reference>
<evidence type="ECO:0000313" key="2">
    <source>
        <dbReference type="EMBL" id="KAL2914933.1"/>
    </source>
</evidence>
<organism evidence="2 3">
    <name type="scientific">Polyrhizophydium stewartii</name>
    <dbReference type="NCBI Taxonomy" id="2732419"/>
    <lineage>
        <taxon>Eukaryota</taxon>
        <taxon>Fungi</taxon>
        <taxon>Fungi incertae sedis</taxon>
        <taxon>Chytridiomycota</taxon>
        <taxon>Chytridiomycota incertae sedis</taxon>
        <taxon>Chytridiomycetes</taxon>
        <taxon>Rhizophydiales</taxon>
        <taxon>Rhizophydiales incertae sedis</taxon>
        <taxon>Polyrhizophydium</taxon>
    </lineage>
</organism>
<keyword evidence="3" id="KW-1185">Reference proteome</keyword>
<feature type="compositionally biased region" description="Acidic residues" evidence="1">
    <location>
        <begin position="159"/>
        <end position="177"/>
    </location>
</feature>
<dbReference type="Proteomes" id="UP001527925">
    <property type="component" value="Unassembled WGS sequence"/>
</dbReference>
<gene>
    <name evidence="2" type="ORF">HK105_205476</name>
</gene>
<dbReference type="EMBL" id="JADGIZ020000028">
    <property type="protein sequence ID" value="KAL2914933.1"/>
    <property type="molecule type" value="Genomic_DNA"/>
</dbReference>
<protein>
    <submittedName>
        <fullName evidence="2">Uncharacterized protein</fullName>
    </submittedName>
</protein>
<name>A0ABR4N5W8_9FUNG</name>